<dbReference type="SMART" id="SM00676">
    <property type="entry name" value="DM10"/>
    <property type="match status" value="3"/>
</dbReference>
<dbReference type="OrthoDB" id="10255210at2759"/>
<accession>Q32TF7</accession>
<dbReference type="Gene3D" id="2.30.29.170">
    <property type="match status" value="3"/>
</dbReference>
<dbReference type="PANTHER" id="PTHR12086">
    <property type="entry name" value="EF-HAND DOMAIN C-TERMINAL CONTAINING PROTEIN"/>
    <property type="match status" value="1"/>
</dbReference>
<name>Q32TF7_CIOIN</name>
<dbReference type="FunFam" id="2.30.29.170:FF:000001">
    <property type="entry name" value="EF-hand domain containing 1"/>
    <property type="match status" value="1"/>
</dbReference>
<accession>A0A1W2VSL7</accession>
<keyword evidence="3" id="KW-0677">Repeat</keyword>
<evidence type="ECO:0000313" key="7">
    <source>
        <dbReference type="EMBL" id="AAX08049.1"/>
    </source>
</evidence>
<dbReference type="GO" id="GO:0005930">
    <property type="term" value="C:axoneme"/>
    <property type="evidence" value="ECO:0007669"/>
    <property type="project" value="UniProtKB-SubCell"/>
</dbReference>
<reference evidence="7" key="1">
    <citation type="submission" date="2004-10" db="EMBL/GenBank/DDBJ databases">
        <title>The EFHC family.</title>
        <authorList>
            <person name="Gu W."/>
            <person name="Steinlein O."/>
        </authorList>
    </citation>
    <scope>NUCLEOTIDE SEQUENCE</scope>
</reference>
<feature type="domain" description="DM10" evidence="6">
    <location>
        <begin position="416"/>
        <end position="520"/>
    </location>
</feature>
<keyword evidence="2" id="KW-0963">Cytoplasm</keyword>
<evidence type="ECO:0000256" key="4">
    <source>
        <dbReference type="ARBA" id="ARBA00023212"/>
    </source>
</evidence>
<protein>
    <submittedName>
        <fullName evidence="7">EFHC1</fullName>
    </submittedName>
</protein>
<dbReference type="Pfam" id="PF06565">
    <property type="entry name" value="DM10_dom"/>
    <property type="match status" value="3"/>
</dbReference>
<proteinExistence type="evidence at transcript level"/>
<organism evidence="7">
    <name type="scientific">Ciona intestinalis</name>
    <name type="common">Transparent sea squirt</name>
    <name type="synonym">Ascidia intestinalis</name>
    <dbReference type="NCBI Taxonomy" id="7719"/>
    <lineage>
        <taxon>Eukaryota</taxon>
        <taxon>Metazoa</taxon>
        <taxon>Chordata</taxon>
        <taxon>Tunicata</taxon>
        <taxon>Ascidiacea</taxon>
        <taxon>Phlebobranchia</taxon>
        <taxon>Cionidae</taxon>
        <taxon>Ciona</taxon>
    </lineage>
</organism>
<feature type="domain" description="DM10" evidence="6">
    <location>
        <begin position="93"/>
        <end position="198"/>
    </location>
</feature>
<dbReference type="InterPro" id="IPR006602">
    <property type="entry name" value="DM10_dom"/>
</dbReference>
<comment type="subcellular location">
    <subcellularLocation>
        <location evidence="1">Cytoplasm</location>
        <location evidence="1">Cytoskeleton</location>
        <location evidence="1">Cilium axoneme</location>
    </subcellularLocation>
</comment>
<dbReference type="EMBL" id="AY823394">
    <property type="protein sequence ID" value="AAX08049.1"/>
    <property type="molecule type" value="mRNA"/>
</dbReference>
<evidence type="ECO:0000256" key="2">
    <source>
        <dbReference type="ARBA" id="ARBA00022490"/>
    </source>
</evidence>
<dbReference type="FunFam" id="2.30.29.170:FF:000002">
    <property type="entry name" value="EF-hand domain (C-terminal) containing 1"/>
    <property type="match status" value="1"/>
</dbReference>
<dbReference type="AlphaFoldDB" id="Q32TF7"/>
<keyword evidence="4" id="KW-0206">Cytoskeleton</keyword>
<dbReference type="FunFam" id="2.30.29.170:FF:000003">
    <property type="entry name" value="EF-hand domain (C-terminal) containing 1"/>
    <property type="match status" value="1"/>
</dbReference>
<keyword evidence="5" id="KW-0966">Cell projection</keyword>
<dbReference type="PANTHER" id="PTHR12086:SF9">
    <property type="entry name" value="EF-HAND DOMAIN-CONTAINING PROTEIN 1"/>
    <property type="match status" value="1"/>
</dbReference>
<evidence type="ECO:0000256" key="5">
    <source>
        <dbReference type="ARBA" id="ARBA00023273"/>
    </source>
</evidence>
<evidence type="ECO:0000259" key="6">
    <source>
        <dbReference type="PROSITE" id="PS51336"/>
    </source>
</evidence>
<dbReference type="InterPro" id="IPR040193">
    <property type="entry name" value="EFHC1/EFHC2/EFHB"/>
</dbReference>
<feature type="domain" description="DM10" evidence="6">
    <location>
        <begin position="239"/>
        <end position="359"/>
    </location>
</feature>
<evidence type="ECO:0000256" key="3">
    <source>
        <dbReference type="ARBA" id="ARBA00022737"/>
    </source>
</evidence>
<dbReference type="KEGG" id="cin:778994"/>
<dbReference type="PROSITE" id="PS51336">
    <property type="entry name" value="DM10"/>
    <property type="match status" value="3"/>
</dbReference>
<dbReference type="RefSeq" id="NP_001072014.1">
    <property type="nucleotide sequence ID" value="NM_001078546.1"/>
</dbReference>
<evidence type="ECO:0000256" key="1">
    <source>
        <dbReference type="ARBA" id="ARBA00004430"/>
    </source>
</evidence>
<dbReference type="GeneID" id="778994"/>
<sequence length="545" mass="63347">MATTRAEGLPFLPGNTFEDPTKSRFHVTNTLKFKNGYAQQHSPSVGLGGERLTYNQLSESELDELANKMPTLTYGQAKQAPPETFVPAHLAFDKKVLKFTGYFKETVHESPQEFYRVRPVEIFYYLEDDSISVVEPHVENSGMPQGKLIKRQRLPKDDQGNHWHWKDLNLGMNVVFYGKAFRITNCDQFTANFMESEGLILNQPESVPQDPYTESRKQPLRSYTTRSDFDKLKKFLELDRKVLRFYCVWDDRDSMFGEMRPYVLHYFLVDDTVEIREVHKPNDGHDPFPVLLRRQRLPKNRNDVHSSFPMIVMELTDHEVKQWFTPQDFELGKTIFINGRRLLIYDCDDFTKNYYRVMTGQQTFQPIPVTGMANDLPKMELPPYNGFGSLEDSLQNCLSLVPQPPKKDFIKMLENDHKILRYEAAMDSVRQEDRNRRFIISYRLSDDMISIFEPPQRNSGIIGGKFLEATRISKPGSDVENPEFYGPGDFAIGATIQVFKHRFVITNCDEYVLKVLQQDADQYPVSTIQSIRTIHNKTPQEPNKE</sequence>